<dbReference type="KEGG" id="tic:FH039_00730"/>
<dbReference type="InterPro" id="IPR022651">
    <property type="entry name" value="S_layer_C"/>
</dbReference>
<evidence type="ECO:0000313" key="2">
    <source>
        <dbReference type="EMBL" id="QDA30429.1"/>
    </source>
</evidence>
<accession>A0A4Y5SJU9</accession>
<reference evidence="2 3" key="1">
    <citation type="submission" date="2019-06" db="EMBL/GenBank/DDBJ databases">
        <title>Thermococcus indicus sp. nov., a Fe(III)-reducing hyperthermophilic archaeon isolated from the Onnuri vent field of the Central Indian Ocean ridge.</title>
        <authorList>
            <person name="Lim J.K."/>
            <person name="Kim Y.J."/>
            <person name="Kwon K.K."/>
        </authorList>
    </citation>
    <scope>NUCLEOTIDE SEQUENCE [LARGE SCALE GENOMIC DNA]</scope>
    <source>
        <strain evidence="2 3">IOH1</strain>
    </source>
</reference>
<protein>
    <submittedName>
        <fullName evidence="2">S-layer protein</fullName>
    </submittedName>
</protein>
<sequence length="540" mass="62639">MTIYGDGEKLSIEPQVSDDGCVSYPLPTSRYNKLTVEYNLPTTVARRPIDYVQYRGDDFILIRPDIFQPKIQPEVPPAVTKIKLHVIPSENWDVITPGKDRFYDSTGDIFFRGYIIVSKAGAFFKYTKYTKHGTRIEIYVHKSIKDAYKIEKQTVKLFEYYENLFETPSPYGVYMVVFLPWPRDLPIWGGECQYGQAVSFKPNWGIQDIRYTALPHQMFHVWEGWPPEGIRGVTEANWQWEGINEYYVAKSLVNMNIIPSYRESPLIWYYDVYKDMRQTEYDVPVSEGYKYFDKRVSWSAFSAGAEIVYRKGALVAMLLDLEIQKATGGKKSLDDVEKEKFKEFRGFKKLYTNEDLLRIVNNVTGKDFSWFFEKYVWGTEKLPIDKYFEDYDNDGIINIDENSWRATIVYGDGRVDSEYARALKQQSVDNNLITDREEVPDTLFPLILVGGPLANNLTKFYLENHFNLSITNDYPGRGKGIIAVKNINGRDVIILAGSDRWGTRAVVELFGKMENYPTEILVVDWNNGSPIIVERIPWND</sequence>
<dbReference type="RefSeq" id="WP_139679820.1">
    <property type="nucleotide sequence ID" value="NZ_CP040846.1"/>
</dbReference>
<name>A0A4Y5SJU9_9EURY</name>
<evidence type="ECO:0000259" key="1">
    <source>
        <dbReference type="Pfam" id="PF05124"/>
    </source>
</evidence>
<proteinExistence type="predicted"/>
<dbReference type="InterPro" id="IPR006454">
    <property type="entry name" value="S_layer_MJ"/>
</dbReference>
<gene>
    <name evidence="2" type="ORF">FH039_00730</name>
</gene>
<dbReference type="OrthoDB" id="95119at2157"/>
<dbReference type="EMBL" id="CP040846">
    <property type="protein sequence ID" value="QDA30429.1"/>
    <property type="molecule type" value="Genomic_DNA"/>
</dbReference>
<evidence type="ECO:0000313" key="3">
    <source>
        <dbReference type="Proteomes" id="UP000306007"/>
    </source>
</evidence>
<organism evidence="2 3">
    <name type="scientific">Thermococcus indicus</name>
    <dbReference type="NCBI Taxonomy" id="2586643"/>
    <lineage>
        <taxon>Archaea</taxon>
        <taxon>Methanobacteriati</taxon>
        <taxon>Methanobacteriota</taxon>
        <taxon>Thermococci</taxon>
        <taxon>Thermococcales</taxon>
        <taxon>Thermococcaceae</taxon>
        <taxon>Thermococcus</taxon>
    </lineage>
</organism>
<dbReference type="Gene3D" id="1.10.390.10">
    <property type="entry name" value="Neutral Protease Domain 2"/>
    <property type="match status" value="1"/>
</dbReference>
<dbReference type="Pfam" id="PF05124">
    <property type="entry name" value="S_layer_C"/>
    <property type="match status" value="1"/>
</dbReference>
<dbReference type="Proteomes" id="UP000306007">
    <property type="component" value="Chromosome"/>
</dbReference>
<feature type="domain" description="S-layer protein outer" evidence="1">
    <location>
        <begin position="445"/>
        <end position="508"/>
    </location>
</feature>
<dbReference type="NCBIfam" id="TIGR01564">
    <property type="entry name" value="S_layer_MJ"/>
    <property type="match status" value="1"/>
</dbReference>
<dbReference type="GeneID" id="40473664"/>
<dbReference type="AlphaFoldDB" id="A0A4Y5SJU9"/>
<dbReference type="SUPFAM" id="SSF55486">
    <property type="entry name" value="Metalloproteases ('zincins'), catalytic domain"/>
    <property type="match status" value="1"/>
</dbReference>
<keyword evidence="3" id="KW-1185">Reference proteome</keyword>
<dbReference type="InterPro" id="IPR027268">
    <property type="entry name" value="Peptidase_M4/M1_CTD_sf"/>
</dbReference>